<dbReference type="InterPro" id="IPR050245">
    <property type="entry name" value="PrsA_foldase"/>
</dbReference>
<feature type="domain" description="PpiC" evidence="7">
    <location>
        <begin position="113"/>
        <end position="236"/>
    </location>
</feature>
<proteinExistence type="inferred from homology"/>
<keyword evidence="5" id="KW-0697">Rotamase</keyword>
<dbReference type="PANTHER" id="PTHR47245">
    <property type="entry name" value="PEPTIDYLPROLYL ISOMERASE"/>
    <property type="match status" value="1"/>
</dbReference>
<reference evidence="8 9" key="1">
    <citation type="journal article" date="2019" name="Int. J. Syst. Evol. Microbiol.">
        <title>The Global Catalogue of Microorganisms (GCM) 10K type strain sequencing project: providing services to taxonomists for standard genome sequencing and annotation.</title>
        <authorList>
            <consortium name="The Broad Institute Genomics Platform"/>
            <consortium name="The Broad Institute Genome Sequencing Center for Infectious Disease"/>
            <person name="Wu L."/>
            <person name="Ma J."/>
        </authorList>
    </citation>
    <scope>NUCLEOTIDE SEQUENCE [LARGE SCALE GENOMIC DNA]</scope>
    <source>
        <strain evidence="8 9">JCM 14162</strain>
    </source>
</reference>
<dbReference type="Pfam" id="PF13145">
    <property type="entry name" value="Rotamase_2"/>
    <property type="match status" value="1"/>
</dbReference>
<keyword evidence="9" id="KW-1185">Reference proteome</keyword>
<keyword evidence="4" id="KW-0732">Signal</keyword>
<dbReference type="PANTHER" id="PTHR47245:SF1">
    <property type="entry name" value="FOLDASE PROTEIN PRSA"/>
    <property type="match status" value="1"/>
</dbReference>
<comment type="similarity">
    <text evidence="2">Belongs to the PpiC/parvulin rotamase family.</text>
</comment>
<accession>A0ABN1AHH9</accession>
<comment type="caution">
    <text evidence="8">The sequence shown here is derived from an EMBL/GenBank/DDBJ whole genome shotgun (WGS) entry which is preliminary data.</text>
</comment>
<evidence type="ECO:0000256" key="4">
    <source>
        <dbReference type="ARBA" id="ARBA00022729"/>
    </source>
</evidence>
<name>A0ABN1AHH9_9SPHN</name>
<gene>
    <name evidence="8" type="ORF">GCM10009096_18100</name>
</gene>
<dbReference type="EMBL" id="BAAAEM010000002">
    <property type="protein sequence ID" value="GAA0476676.1"/>
    <property type="molecule type" value="Genomic_DNA"/>
</dbReference>
<dbReference type="InterPro" id="IPR000297">
    <property type="entry name" value="PPIase_PpiC"/>
</dbReference>
<dbReference type="EC" id="5.2.1.8" evidence="3"/>
<evidence type="ECO:0000313" key="9">
    <source>
        <dbReference type="Proteomes" id="UP001500713"/>
    </source>
</evidence>
<dbReference type="Proteomes" id="UP001500713">
    <property type="component" value="Unassembled WGS sequence"/>
</dbReference>
<comment type="catalytic activity">
    <reaction evidence="1">
        <text>[protein]-peptidylproline (omega=180) = [protein]-peptidylproline (omega=0)</text>
        <dbReference type="Rhea" id="RHEA:16237"/>
        <dbReference type="Rhea" id="RHEA-COMP:10747"/>
        <dbReference type="Rhea" id="RHEA-COMP:10748"/>
        <dbReference type="ChEBI" id="CHEBI:83833"/>
        <dbReference type="ChEBI" id="CHEBI:83834"/>
        <dbReference type="EC" id="5.2.1.8"/>
    </reaction>
</comment>
<keyword evidence="6 8" id="KW-0413">Isomerase</keyword>
<organism evidence="8 9">
    <name type="scientific">Parasphingorhabdus litoris</name>
    <dbReference type="NCBI Taxonomy" id="394733"/>
    <lineage>
        <taxon>Bacteria</taxon>
        <taxon>Pseudomonadati</taxon>
        <taxon>Pseudomonadota</taxon>
        <taxon>Alphaproteobacteria</taxon>
        <taxon>Sphingomonadales</taxon>
        <taxon>Sphingomonadaceae</taxon>
        <taxon>Parasphingorhabdus</taxon>
    </lineage>
</organism>
<evidence type="ECO:0000256" key="5">
    <source>
        <dbReference type="ARBA" id="ARBA00023110"/>
    </source>
</evidence>
<dbReference type="RefSeq" id="WP_229954855.1">
    <property type="nucleotide sequence ID" value="NZ_BAAAEM010000002.1"/>
</dbReference>
<evidence type="ECO:0000259" key="7">
    <source>
        <dbReference type="Pfam" id="PF13145"/>
    </source>
</evidence>
<dbReference type="GO" id="GO:0016853">
    <property type="term" value="F:isomerase activity"/>
    <property type="evidence" value="ECO:0007669"/>
    <property type="project" value="UniProtKB-KW"/>
</dbReference>
<evidence type="ECO:0000256" key="2">
    <source>
        <dbReference type="ARBA" id="ARBA00007656"/>
    </source>
</evidence>
<evidence type="ECO:0000313" key="8">
    <source>
        <dbReference type="EMBL" id="GAA0476676.1"/>
    </source>
</evidence>
<protein>
    <recommendedName>
        <fullName evidence="3">peptidylprolyl isomerase</fullName>
        <ecNumber evidence="3">5.2.1.8</ecNumber>
    </recommendedName>
</protein>
<sequence length="270" mass="30697">MKLLKEPLIHFLGGALLVFAFFWATGSNRDPADYEITIGDSDIARLKAGWAQNFRRPPTEQELDGLIDQEIKEEVYYREALRLGLDRNDPLIRRRLFTKMRLLDNQEGAEDNPSDEQLQKWLNDHPDKYARSAIYDLEQIYLGQNPDRSVVAKLDGLNQGTVQPDIIGQPIALPAKLDQADISQISREFGEKFAAELSDLPLGQWQGPIDSGFGKHFVKITAKIPGRTPALDDVRQSVANDWQAAQTERLEEAAFDKYRKQYDIKVSGRE</sequence>
<evidence type="ECO:0000256" key="1">
    <source>
        <dbReference type="ARBA" id="ARBA00000971"/>
    </source>
</evidence>
<evidence type="ECO:0000256" key="6">
    <source>
        <dbReference type="ARBA" id="ARBA00023235"/>
    </source>
</evidence>
<evidence type="ECO:0000256" key="3">
    <source>
        <dbReference type="ARBA" id="ARBA00013194"/>
    </source>
</evidence>